<keyword evidence="4 7" id="KW-0133">Cell shape</keyword>
<evidence type="ECO:0000256" key="3">
    <source>
        <dbReference type="ARBA" id="ARBA00022679"/>
    </source>
</evidence>
<dbReference type="EMBL" id="VHLH01000001">
    <property type="protein sequence ID" value="TPW32889.1"/>
    <property type="molecule type" value="Genomic_DNA"/>
</dbReference>
<dbReference type="PANTHER" id="PTHR41533">
    <property type="entry name" value="L,D-TRANSPEPTIDASE HI_1667-RELATED"/>
    <property type="match status" value="1"/>
</dbReference>
<dbReference type="InterPro" id="IPR036365">
    <property type="entry name" value="PGBD-like_sf"/>
</dbReference>
<feature type="signal peptide" evidence="9">
    <location>
        <begin position="1"/>
        <end position="30"/>
    </location>
</feature>
<evidence type="ECO:0000313" key="11">
    <source>
        <dbReference type="EMBL" id="TPW32889.1"/>
    </source>
</evidence>
<keyword evidence="9" id="KW-0732">Signal</keyword>
<name>A0A506UHW0_9HYPH</name>
<feature type="region of interest" description="Disordered" evidence="8">
    <location>
        <begin position="43"/>
        <end position="95"/>
    </location>
</feature>
<keyword evidence="6 7" id="KW-0961">Cell wall biogenesis/degradation</keyword>
<dbReference type="Pfam" id="PF20142">
    <property type="entry name" value="Scaffold"/>
    <property type="match status" value="2"/>
</dbReference>
<keyword evidence="12" id="KW-1185">Reference proteome</keyword>
<dbReference type="SUPFAM" id="SSF141523">
    <property type="entry name" value="L,D-transpeptidase catalytic domain-like"/>
    <property type="match status" value="1"/>
</dbReference>
<accession>A0A506UHW0</accession>
<feature type="compositionally biased region" description="Basic and acidic residues" evidence="8">
    <location>
        <begin position="83"/>
        <end position="95"/>
    </location>
</feature>
<dbReference type="UniPathway" id="UPA00219"/>
<evidence type="ECO:0000313" key="12">
    <source>
        <dbReference type="Proteomes" id="UP000320314"/>
    </source>
</evidence>
<evidence type="ECO:0000256" key="2">
    <source>
        <dbReference type="ARBA" id="ARBA00005992"/>
    </source>
</evidence>
<evidence type="ECO:0000256" key="5">
    <source>
        <dbReference type="ARBA" id="ARBA00022984"/>
    </source>
</evidence>
<dbReference type="Pfam" id="PF01471">
    <property type="entry name" value="PG_binding_1"/>
    <property type="match status" value="1"/>
</dbReference>
<dbReference type="GO" id="GO:0004180">
    <property type="term" value="F:carboxypeptidase activity"/>
    <property type="evidence" value="ECO:0007669"/>
    <property type="project" value="UniProtKB-ARBA"/>
</dbReference>
<dbReference type="GO" id="GO:0071555">
    <property type="term" value="P:cell wall organization"/>
    <property type="evidence" value="ECO:0007669"/>
    <property type="project" value="UniProtKB-UniRule"/>
</dbReference>
<dbReference type="GO" id="GO:0016740">
    <property type="term" value="F:transferase activity"/>
    <property type="evidence" value="ECO:0007669"/>
    <property type="project" value="UniProtKB-KW"/>
</dbReference>
<feature type="domain" description="L,D-TPase catalytic" evidence="10">
    <location>
        <begin position="472"/>
        <end position="645"/>
    </location>
</feature>
<evidence type="ECO:0000256" key="4">
    <source>
        <dbReference type="ARBA" id="ARBA00022960"/>
    </source>
</evidence>
<dbReference type="Pfam" id="PF03734">
    <property type="entry name" value="YkuD"/>
    <property type="match status" value="1"/>
</dbReference>
<gene>
    <name evidence="11" type="ORF">FJU11_01310</name>
</gene>
<reference evidence="11 12" key="1">
    <citation type="submission" date="2019-06" db="EMBL/GenBank/DDBJ databases">
        <authorList>
            <person name="Li M."/>
        </authorList>
    </citation>
    <scope>NUCLEOTIDE SEQUENCE [LARGE SCALE GENOMIC DNA]</scope>
    <source>
        <strain evidence="11 12">BGMRC6574</strain>
    </source>
</reference>
<comment type="pathway">
    <text evidence="1 7">Cell wall biogenesis; peptidoglycan biosynthesis.</text>
</comment>
<evidence type="ECO:0000256" key="1">
    <source>
        <dbReference type="ARBA" id="ARBA00004752"/>
    </source>
</evidence>
<dbReference type="SUPFAM" id="SSF47090">
    <property type="entry name" value="PGBD-like"/>
    <property type="match status" value="1"/>
</dbReference>
<feature type="region of interest" description="Disordered" evidence="8">
    <location>
        <begin position="112"/>
        <end position="133"/>
    </location>
</feature>
<dbReference type="InterPro" id="IPR036366">
    <property type="entry name" value="PGBDSf"/>
</dbReference>
<feature type="active site" description="Nucleophile" evidence="7">
    <location>
        <position position="621"/>
    </location>
</feature>
<feature type="active site" description="Proton donor/acceptor" evidence="7">
    <location>
        <position position="602"/>
    </location>
</feature>
<evidence type="ECO:0000256" key="7">
    <source>
        <dbReference type="PROSITE-ProRule" id="PRU01373"/>
    </source>
</evidence>
<sequence>MRLNRNGRATLLVATLSASVSLTAIPAAHAGVFDQIFAGGSGRHHGHGNFPPPPKAPSRSNYGNSSSNVSSTSSSVATPVAVDKPEPARVHSYEPDKLVTVPLSDLADSVTTGSIDDIGNGSGDSSQSADNRTTDSAFLSARADLADMRLRALPEVAAAIKAHYASDPSFIWVSDGRVNEKAKAVLDVLANADTVGLDPADYAVSMPNRPTVSGMPNADGGQAGLQNASAIGGDADQSMSGMNDGGEGSFVTDPSGSSERGMGSGASSGSSREQALMRFEMELSRAALTYALDAHRGRVAPDRLSDYHDLPRKKVDLEAALDTMANDGNAARWLKRENPQGEQFVALKQALAKLREDGSRPVISLPSSLVIKVGQRDPNTSKVVAALRQNGSDDLHSKYADTLADYDGSDLYTRDISHMVRTFQKEQGLSADGVVGPNTVSALTGFSNANKIEKLKLSMERARWLPGVLPAERVFVNQAAYVADFYKDGKEAFKTKVIIGKKDHQTNFFSDEIETVEFNPYWGVPQSIMMNEMLPKLRRNSAYLDRMGYQLTYKGKDVSSTQFNWNQIGSMKSFAVRQPPGDDNALGRLKILFPNKHAIYLHDTPSQYLFKHSVRDFSHGCVRMHDPRGMAAEVLGISRDKVDQYIASGRNQAVDVKHKIPVFLAYFTAWPQNGGAVEYFDDVYGRDANLKEAISRTETTRRAQT</sequence>
<protein>
    <recommendedName>
        <fullName evidence="10">L,D-TPase catalytic domain-containing protein</fullName>
    </recommendedName>
</protein>
<dbReference type="InterPro" id="IPR052905">
    <property type="entry name" value="LD-transpeptidase_YkuD-like"/>
</dbReference>
<dbReference type="PROSITE" id="PS52029">
    <property type="entry name" value="LD_TPASE"/>
    <property type="match status" value="1"/>
</dbReference>
<keyword evidence="5 7" id="KW-0573">Peptidoglycan synthesis</keyword>
<dbReference type="OrthoDB" id="9778545at2"/>
<feature type="chain" id="PRO_5021277340" description="L,D-TPase catalytic domain-containing protein" evidence="9">
    <location>
        <begin position="31"/>
        <end position="705"/>
    </location>
</feature>
<feature type="region of interest" description="Disordered" evidence="8">
    <location>
        <begin position="232"/>
        <end position="272"/>
    </location>
</feature>
<keyword evidence="3" id="KW-0808">Transferase</keyword>
<feature type="compositionally biased region" description="Low complexity" evidence="8">
    <location>
        <begin position="113"/>
        <end position="126"/>
    </location>
</feature>
<dbReference type="GO" id="GO:0009252">
    <property type="term" value="P:peptidoglycan biosynthetic process"/>
    <property type="evidence" value="ECO:0007669"/>
    <property type="project" value="UniProtKB-UniPathway"/>
</dbReference>
<dbReference type="PANTHER" id="PTHR41533:SF2">
    <property type="entry name" value="BLR7131 PROTEIN"/>
    <property type="match status" value="1"/>
</dbReference>
<dbReference type="Gene3D" id="2.40.440.10">
    <property type="entry name" value="L,D-transpeptidase catalytic domain-like"/>
    <property type="match status" value="1"/>
</dbReference>
<dbReference type="GO" id="GO:0008360">
    <property type="term" value="P:regulation of cell shape"/>
    <property type="evidence" value="ECO:0007669"/>
    <property type="project" value="UniProtKB-UniRule"/>
</dbReference>
<dbReference type="InterPro" id="IPR005490">
    <property type="entry name" value="LD_TPept_cat_dom"/>
</dbReference>
<evidence type="ECO:0000256" key="9">
    <source>
        <dbReference type="SAM" id="SignalP"/>
    </source>
</evidence>
<feature type="compositionally biased region" description="Low complexity" evidence="8">
    <location>
        <begin position="255"/>
        <end position="271"/>
    </location>
</feature>
<dbReference type="InterPro" id="IPR038063">
    <property type="entry name" value="Transpep_catalytic_dom"/>
</dbReference>
<feature type="compositionally biased region" description="Low complexity" evidence="8">
    <location>
        <begin position="58"/>
        <end position="75"/>
    </location>
</feature>
<evidence type="ECO:0000256" key="8">
    <source>
        <dbReference type="SAM" id="MobiDB-lite"/>
    </source>
</evidence>
<dbReference type="InterPro" id="IPR045380">
    <property type="entry name" value="LD_TPept_scaffold_dom"/>
</dbReference>
<dbReference type="Proteomes" id="UP000320314">
    <property type="component" value="Unassembled WGS sequence"/>
</dbReference>
<dbReference type="Gene3D" id="1.10.101.10">
    <property type="entry name" value="PGBD-like superfamily/PGBD"/>
    <property type="match status" value="1"/>
</dbReference>
<organism evidence="11 12">
    <name type="scientific">Pararhizobium mangrovi</name>
    <dbReference type="NCBI Taxonomy" id="2590452"/>
    <lineage>
        <taxon>Bacteria</taxon>
        <taxon>Pseudomonadati</taxon>
        <taxon>Pseudomonadota</taxon>
        <taxon>Alphaproteobacteria</taxon>
        <taxon>Hyphomicrobiales</taxon>
        <taxon>Rhizobiaceae</taxon>
        <taxon>Rhizobium/Agrobacterium group</taxon>
        <taxon>Pararhizobium</taxon>
    </lineage>
</organism>
<dbReference type="AlphaFoldDB" id="A0A506UHW0"/>
<comment type="similarity">
    <text evidence="2">Belongs to the YkuD family.</text>
</comment>
<dbReference type="InterPro" id="IPR002477">
    <property type="entry name" value="Peptidoglycan-bd-like"/>
</dbReference>
<evidence type="ECO:0000256" key="6">
    <source>
        <dbReference type="ARBA" id="ARBA00023316"/>
    </source>
</evidence>
<proteinExistence type="inferred from homology"/>
<evidence type="ECO:0000259" key="10">
    <source>
        <dbReference type="PROSITE" id="PS52029"/>
    </source>
</evidence>
<dbReference type="CDD" id="cd16913">
    <property type="entry name" value="YkuD_like"/>
    <property type="match status" value="1"/>
</dbReference>
<comment type="caution">
    <text evidence="11">The sequence shown here is derived from an EMBL/GenBank/DDBJ whole genome shotgun (WGS) entry which is preliminary data.</text>
</comment>